<proteinExistence type="predicted"/>
<keyword evidence="2" id="KW-0862">Zinc</keyword>
<feature type="domain" description="Peptidase M20 dimerisation" evidence="3">
    <location>
        <begin position="159"/>
        <end position="247"/>
    </location>
</feature>
<dbReference type="STRING" id="1797472.A2215_02330"/>
<dbReference type="PANTHER" id="PTHR43808:SF31">
    <property type="entry name" value="N-ACETYL-L-CITRULLINE DEACETYLASE"/>
    <property type="match status" value="1"/>
</dbReference>
<dbReference type="SUPFAM" id="SSF53187">
    <property type="entry name" value="Zn-dependent exopeptidases"/>
    <property type="match status" value="1"/>
</dbReference>
<reference evidence="4 5" key="1">
    <citation type="journal article" date="2016" name="Nat. Commun.">
        <title>Thousands of microbial genomes shed light on interconnected biogeochemical processes in an aquifer system.</title>
        <authorList>
            <person name="Anantharaman K."/>
            <person name="Brown C.T."/>
            <person name="Hug L.A."/>
            <person name="Sharon I."/>
            <person name="Castelle C.J."/>
            <person name="Probst A.J."/>
            <person name="Thomas B.C."/>
            <person name="Singh A."/>
            <person name="Wilkins M.J."/>
            <person name="Karaoz U."/>
            <person name="Brodie E.L."/>
            <person name="Williams K.H."/>
            <person name="Hubbard S.S."/>
            <person name="Banfield J.F."/>
        </authorList>
    </citation>
    <scope>NUCLEOTIDE SEQUENCE [LARGE SCALE GENOMIC DNA]</scope>
</reference>
<comment type="caution">
    <text evidence="4">The sequence shown here is derived from an EMBL/GenBank/DDBJ whole genome shotgun (WGS) entry which is preliminary data.</text>
</comment>
<dbReference type="GO" id="GO:0006526">
    <property type="term" value="P:L-arginine biosynthetic process"/>
    <property type="evidence" value="ECO:0007669"/>
    <property type="project" value="TreeGrafter"/>
</dbReference>
<evidence type="ECO:0000256" key="1">
    <source>
        <dbReference type="ARBA" id="ARBA00022801"/>
    </source>
</evidence>
<dbReference type="Gene3D" id="3.40.630.10">
    <property type="entry name" value="Zn peptidases"/>
    <property type="match status" value="1"/>
</dbReference>
<evidence type="ECO:0000313" key="4">
    <source>
        <dbReference type="EMBL" id="OGD63533.1"/>
    </source>
</evidence>
<dbReference type="InterPro" id="IPR050072">
    <property type="entry name" value="Peptidase_M20A"/>
</dbReference>
<sequence>MDTEILNNLISFNTSGDNSNFGLIEYVQNCLKPLGFIIKIIKVGDQSNLFAYKNCLSPRIILAAHTDTVAVGDGWKSDLLLAKIDRNKIFGLGSCDTKSFISMMLEVARRYQKKKNLALLLTFGEENDFGGAKLIGKSIIRPKDMVIVGEPTDCQVVTSAKGVAAYSVEFTGKEAHGSEPSKGVSAIKSTAEFIESLKGTSMFINFGKIKGGTASNVVPKNCTLGMEIRYSNSNEIVDIENRMKAVALESSSRVRIKKLFDIPAFDAGDEVNSIICYRNVDQGSKVSFCSEANLYSKL</sequence>
<dbReference type="Gene3D" id="3.30.70.360">
    <property type="match status" value="1"/>
</dbReference>
<dbReference type="InterPro" id="IPR011650">
    <property type="entry name" value="Peptidase_M20_dimer"/>
</dbReference>
<dbReference type="Pfam" id="PF07687">
    <property type="entry name" value="M20_dimer"/>
    <property type="match status" value="1"/>
</dbReference>
<name>A0A1F5E841_9BACT</name>
<gene>
    <name evidence="4" type="ORF">A2215_02330</name>
</gene>
<accession>A0A1F5E841</accession>
<dbReference type="EMBL" id="MEZY01000034">
    <property type="protein sequence ID" value="OGD63533.1"/>
    <property type="molecule type" value="Genomic_DNA"/>
</dbReference>
<organism evidence="4 5">
    <name type="scientific">Candidatus Berkelbacteria bacterium RIFOXYA2_FULL_43_10</name>
    <dbReference type="NCBI Taxonomy" id="1797472"/>
    <lineage>
        <taxon>Bacteria</taxon>
        <taxon>Candidatus Berkelbacteria</taxon>
    </lineage>
</organism>
<dbReference type="GO" id="GO:0008777">
    <property type="term" value="F:acetylornithine deacetylase activity"/>
    <property type="evidence" value="ECO:0007669"/>
    <property type="project" value="TreeGrafter"/>
</dbReference>
<evidence type="ECO:0000313" key="5">
    <source>
        <dbReference type="Proteomes" id="UP000178583"/>
    </source>
</evidence>
<protein>
    <recommendedName>
        <fullName evidence="3">Peptidase M20 dimerisation domain-containing protein</fullName>
    </recommendedName>
</protein>
<dbReference type="InterPro" id="IPR001261">
    <property type="entry name" value="ArgE/DapE_CS"/>
</dbReference>
<evidence type="ECO:0000256" key="2">
    <source>
        <dbReference type="ARBA" id="ARBA00022833"/>
    </source>
</evidence>
<dbReference type="PROSITE" id="PS00759">
    <property type="entry name" value="ARGE_DAPE_CPG2_2"/>
    <property type="match status" value="1"/>
</dbReference>
<dbReference type="PANTHER" id="PTHR43808">
    <property type="entry name" value="ACETYLORNITHINE DEACETYLASE"/>
    <property type="match status" value="1"/>
</dbReference>
<dbReference type="AlphaFoldDB" id="A0A1F5E841"/>
<feature type="non-terminal residue" evidence="4">
    <location>
        <position position="298"/>
    </location>
</feature>
<dbReference type="Proteomes" id="UP000178583">
    <property type="component" value="Unassembled WGS sequence"/>
</dbReference>
<keyword evidence="1" id="KW-0378">Hydrolase</keyword>
<evidence type="ECO:0000259" key="3">
    <source>
        <dbReference type="Pfam" id="PF07687"/>
    </source>
</evidence>